<sequence>MFFTRLGVSFFARSLLCIFLFGCDNSNVNWKALSHEGKSFKKVSRNIVWKEIPRIDLQLPNISYKEKKLYIKNILIDIDLKKNIITKELSDNLYIIGDLSNNFYVVSVKENSYKIEHKGVLGSPLGDAVKAFGRLFVCSTSGNLKAFNQNFDVLWERKKDLAFGMKNSIFVKNDRIIQISYDGDITSLDPVNGEDLWVHMSSNSAESFDLFVSEKNIVSRINQRIISLNMNGNGSEKEFPGLRRVFFDNKNLIYLIFDNEVFVCDLNGVSNREFLNHYKAEGEFFMSNEVLFSLSKDGNLFAYLQNKELVKGMSEKDANCLRSKIAFHNNGRMFVS</sequence>
<dbReference type="Gene3D" id="2.130.10.10">
    <property type="entry name" value="YVTN repeat-like/Quinoprotein amine dehydrogenase"/>
    <property type="match status" value="1"/>
</dbReference>
<dbReference type="RefSeq" id="WP_148981137.1">
    <property type="nucleotide sequence ID" value="NZ_CP043315.1"/>
</dbReference>
<dbReference type="OrthoDB" id="5173551at2"/>
<organism evidence="1 2">
    <name type="scientific">Candidatus Cytomitobacter indipagum</name>
    <dbReference type="NCBI Taxonomy" id="2601575"/>
    <lineage>
        <taxon>Bacteria</taxon>
        <taxon>Pseudomonadati</taxon>
        <taxon>Pseudomonadota</taxon>
        <taxon>Alphaproteobacteria</taxon>
        <taxon>Holosporales</taxon>
        <taxon>Holosporaceae</taxon>
        <taxon>Candidatus Cytomitobacter</taxon>
    </lineage>
</organism>
<protein>
    <submittedName>
        <fullName evidence="1">PQQ-like beta-propeller repeat protein</fullName>
    </submittedName>
</protein>
<proteinExistence type="predicted"/>
<reference evidence="1 2" key="1">
    <citation type="submission" date="2019-08" db="EMBL/GenBank/DDBJ databases">
        <title>Highly reduced genomes of protist endosymbionts show evolutionary convergence.</title>
        <authorList>
            <person name="George E."/>
            <person name="Husnik F."/>
            <person name="Tashyreva D."/>
            <person name="Prokopchuk G."/>
            <person name="Horak A."/>
            <person name="Kwong W.K."/>
            <person name="Lukes J."/>
            <person name="Keeling P.J."/>
        </authorList>
    </citation>
    <scope>NUCLEOTIDE SEQUENCE [LARGE SCALE GENOMIC DNA]</scope>
    <source>
        <strain evidence="1">1605</strain>
    </source>
</reference>
<dbReference type="SUPFAM" id="SSF50998">
    <property type="entry name" value="Quinoprotein alcohol dehydrogenase-like"/>
    <property type="match status" value="1"/>
</dbReference>
<dbReference type="AlphaFoldDB" id="A0A5C0UF05"/>
<keyword evidence="2" id="KW-1185">Reference proteome</keyword>
<dbReference type="KEGG" id="cip:FZC35_02865"/>
<dbReference type="InterPro" id="IPR015943">
    <property type="entry name" value="WD40/YVTN_repeat-like_dom_sf"/>
</dbReference>
<dbReference type="InterPro" id="IPR011047">
    <property type="entry name" value="Quinoprotein_ADH-like_sf"/>
</dbReference>
<evidence type="ECO:0000313" key="1">
    <source>
        <dbReference type="EMBL" id="QEK38290.1"/>
    </source>
</evidence>
<dbReference type="EMBL" id="CP043315">
    <property type="protein sequence ID" value="QEK38290.1"/>
    <property type="molecule type" value="Genomic_DNA"/>
</dbReference>
<name>A0A5C0UF05_9PROT</name>
<evidence type="ECO:0000313" key="2">
    <source>
        <dbReference type="Proteomes" id="UP000325155"/>
    </source>
</evidence>
<gene>
    <name evidence="1" type="ORF">FZC35_02865</name>
</gene>
<dbReference type="Proteomes" id="UP000325155">
    <property type="component" value="Chromosome"/>
</dbReference>
<accession>A0A5C0UF05</accession>